<gene>
    <name evidence="2" type="ORF">MCOR_14938</name>
</gene>
<dbReference type="OrthoDB" id="6097112at2759"/>
<name>A0A6J8B9W9_MYTCO</name>
<feature type="region of interest" description="Disordered" evidence="1">
    <location>
        <begin position="1"/>
        <end position="43"/>
    </location>
</feature>
<feature type="compositionally biased region" description="Low complexity" evidence="1">
    <location>
        <begin position="66"/>
        <end position="77"/>
    </location>
</feature>
<feature type="compositionally biased region" description="Basic residues" evidence="1">
    <location>
        <begin position="223"/>
        <end position="235"/>
    </location>
</feature>
<feature type="region of interest" description="Disordered" evidence="1">
    <location>
        <begin position="188"/>
        <end position="242"/>
    </location>
</feature>
<accession>A0A6J8B9W9</accession>
<organism evidence="2 3">
    <name type="scientific">Mytilus coruscus</name>
    <name type="common">Sea mussel</name>
    <dbReference type="NCBI Taxonomy" id="42192"/>
    <lineage>
        <taxon>Eukaryota</taxon>
        <taxon>Metazoa</taxon>
        <taxon>Spiralia</taxon>
        <taxon>Lophotrochozoa</taxon>
        <taxon>Mollusca</taxon>
        <taxon>Bivalvia</taxon>
        <taxon>Autobranchia</taxon>
        <taxon>Pteriomorphia</taxon>
        <taxon>Mytilida</taxon>
        <taxon>Mytiloidea</taxon>
        <taxon>Mytilidae</taxon>
        <taxon>Mytilinae</taxon>
        <taxon>Mytilus</taxon>
    </lineage>
</organism>
<dbReference type="Proteomes" id="UP000507470">
    <property type="component" value="Unassembled WGS sequence"/>
</dbReference>
<evidence type="ECO:0000313" key="3">
    <source>
        <dbReference type="Proteomes" id="UP000507470"/>
    </source>
</evidence>
<feature type="compositionally biased region" description="Basic and acidic residues" evidence="1">
    <location>
        <begin position="14"/>
        <end position="32"/>
    </location>
</feature>
<evidence type="ECO:0000256" key="1">
    <source>
        <dbReference type="SAM" id="MobiDB-lite"/>
    </source>
</evidence>
<reference evidence="2 3" key="1">
    <citation type="submission" date="2020-06" db="EMBL/GenBank/DDBJ databases">
        <authorList>
            <person name="Li R."/>
            <person name="Bekaert M."/>
        </authorList>
    </citation>
    <scope>NUCLEOTIDE SEQUENCE [LARGE SCALE GENOMIC DNA]</scope>
    <source>
        <strain evidence="3">wild</strain>
    </source>
</reference>
<sequence length="242" mass="27370">MEKGEKYKRRKKSRQDNEAERSSNNNIEDHSNHTMSLPAISTIHGTSGASARVGYDELSKCYTRQSNELESSYLSDSESNRPLSADREFRFSTSSCIDNEHESNSTTSSQRDDRIYTPTILDGELESKCALASRGAKKESPYAISSILPNVPASHIDDHPPPAPHGMYANHQFEKLKGFQNRCFVDEEHKNKPLPPNPFPDLRSHTTLQSSLYDNAGENGLYKKNKKPVPKKRQLKNQENIF</sequence>
<proteinExistence type="predicted"/>
<dbReference type="AlphaFoldDB" id="A0A6J8B9W9"/>
<protein>
    <submittedName>
        <fullName evidence="2">Uncharacterized protein</fullName>
    </submittedName>
</protein>
<keyword evidence="3" id="KW-1185">Reference proteome</keyword>
<feature type="compositionally biased region" description="Basic residues" evidence="1">
    <location>
        <begin position="1"/>
        <end position="13"/>
    </location>
</feature>
<feature type="region of interest" description="Disordered" evidence="1">
    <location>
        <begin position="66"/>
        <end position="85"/>
    </location>
</feature>
<dbReference type="EMBL" id="CACVKT020002595">
    <property type="protein sequence ID" value="CAC5378797.1"/>
    <property type="molecule type" value="Genomic_DNA"/>
</dbReference>
<evidence type="ECO:0000313" key="2">
    <source>
        <dbReference type="EMBL" id="CAC5378797.1"/>
    </source>
</evidence>